<feature type="compositionally biased region" description="Acidic residues" evidence="1">
    <location>
        <begin position="688"/>
        <end position="699"/>
    </location>
</feature>
<name>A0A2H9ZX24_9ASPA</name>
<proteinExistence type="predicted"/>
<dbReference type="CDD" id="cd21538">
    <property type="entry name" value="SPOC_TFIIS"/>
    <property type="match status" value="1"/>
</dbReference>
<protein>
    <recommendedName>
        <fullName evidence="2">Spen paralogue and orthologue SPOC C-terminal domain-containing protein</fullName>
    </recommendedName>
</protein>
<evidence type="ECO:0000313" key="4">
    <source>
        <dbReference type="Proteomes" id="UP000236161"/>
    </source>
</evidence>
<evidence type="ECO:0000256" key="1">
    <source>
        <dbReference type="SAM" id="MobiDB-lite"/>
    </source>
</evidence>
<sequence length="818" mass="89880">MLDTKESNKLCPDQVVSFGFGSPVIPPPLNADFGSYDPLTRVQQPMQQESGLLKNDILLQSTAYRLKNSDSILSYDLQAARSGIVGPQYGINQCYSLDSSEVGKKEAHGNTNSLLFFELSPHYFQHKEQLVHNKNSEEVAKLPGFEHHRYASLLQQRRLSSEYCNESSTLLNTQCKDHRDTTMPQMPVMLTSSVGEEAFVEIQKLLTNNNVSKDIETTNFGIEDELITEHQNHSLEDQKNSVNDRVSPVISEKIWDGSLKLNTSTTIHTVAFFRSGEKIQDLNWPDHVEIKGKVRLQAFEKFIQELPRSRNRALTVISLCWKAGSCASGLTGMKEVAKGYKENEKVGFAQIPPGIDLYVCPRSDIIITILAKHGFFKGMAAVEEDQDSLIGCIVWRRSLSSSNSLSKISEGKKSVIQEQQINLEPHVSEKQVISGIAEPEGSGSSTALADVMIPPAETSGVDKPLNVSDSSVTFASLPQSLPGLLQGNSQSVNGLKVPGSYGSCPASGPRPLIPVNSSNFQFQPPVVHKSNSNSEMENARSNSMCSWEQRKPLTGLQTVPSDLPGPPSFPPELIQMLINSTKDSQKVELPLIHHVLTRDPSVGSETTVAAHAPCDGDDDDLPEFDFSAACGMANAPLGRVPSSTIPHSDDPSPPLNEKLSFQAPIPQKTSQPSFGKEGFVFAPKHSWDDDDDDDDDDMPEWCPPDLELPKHMIPIETATAAIASPKTKASSSPGSHRIQDFRGAPQDGLLGPRPAGDSLPALRMRGRSYQASRSGSKPKPAKASPGTHRRSSFKPHHSGRYHRRPQHPYNADRWKRRR</sequence>
<reference evidence="3 4" key="1">
    <citation type="journal article" date="2017" name="Nature">
        <title>The Apostasia genome and the evolution of orchids.</title>
        <authorList>
            <person name="Zhang G.Q."/>
            <person name="Liu K.W."/>
            <person name="Li Z."/>
            <person name="Lohaus R."/>
            <person name="Hsiao Y.Y."/>
            <person name="Niu S.C."/>
            <person name="Wang J.Y."/>
            <person name="Lin Y.C."/>
            <person name="Xu Q."/>
            <person name="Chen L.J."/>
            <person name="Yoshida K."/>
            <person name="Fujiwara S."/>
            <person name="Wang Z.W."/>
            <person name="Zhang Y.Q."/>
            <person name="Mitsuda N."/>
            <person name="Wang M."/>
            <person name="Liu G.H."/>
            <person name="Pecoraro L."/>
            <person name="Huang H.X."/>
            <person name="Xiao X.J."/>
            <person name="Lin M."/>
            <person name="Wu X.Y."/>
            <person name="Wu W.L."/>
            <person name="Chen Y.Y."/>
            <person name="Chang S.B."/>
            <person name="Sakamoto S."/>
            <person name="Ohme-Takagi M."/>
            <person name="Yagi M."/>
            <person name="Zeng S.J."/>
            <person name="Shen C.Y."/>
            <person name="Yeh C.M."/>
            <person name="Luo Y.B."/>
            <person name="Tsai W.C."/>
            <person name="Van de Peer Y."/>
            <person name="Liu Z.J."/>
        </authorList>
    </citation>
    <scope>NUCLEOTIDE SEQUENCE [LARGE SCALE GENOMIC DNA]</scope>
    <source>
        <strain evidence="4">cv. Shenzhen</strain>
        <tissue evidence="3">Stem</tissue>
    </source>
</reference>
<dbReference type="Proteomes" id="UP000236161">
    <property type="component" value="Unassembled WGS sequence"/>
</dbReference>
<dbReference type="STRING" id="1088818.A0A2H9ZX24"/>
<feature type="region of interest" description="Disordered" evidence="1">
    <location>
        <begin position="640"/>
        <end position="659"/>
    </location>
</feature>
<dbReference type="GO" id="GO:0006351">
    <property type="term" value="P:DNA-templated transcription"/>
    <property type="evidence" value="ECO:0007669"/>
    <property type="project" value="TreeGrafter"/>
</dbReference>
<evidence type="ECO:0000259" key="2">
    <source>
        <dbReference type="Pfam" id="PF07744"/>
    </source>
</evidence>
<evidence type="ECO:0000313" key="3">
    <source>
        <dbReference type="EMBL" id="PKA47855.1"/>
    </source>
</evidence>
<dbReference type="PANTHER" id="PTHR11477:SF37">
    <property type="entry name" value="SPEN PARALOGUE AND ORTHOLOGUE SPOC C-TERMINAL DOMAIN-CONTAINING PROTEIN"/>
    <property type="match status" value="1"/>
</dbReference>
<dbReference type="InterPro" id="IPR012921">
    <property type="entry name" value="SPOC_C"/>
</dbReference>
<dbReference type="PANTHER" id="PTHR11477">
    <property type="entry name" value="TRANSCRIPTION FACTOR S-II ZINC FINGER DOMAIN-CONTAINING PROTEIN"/>
    <property type="match status" value="1"/>
</dbReference>
<dbReference type="GO" id="GO:0005634">
    <property type="term" value="C:nucleus"/>
    <property type="evidence" value="ECO:0007669"/>
    <property type="project" value="TreeGrafter"/>
</dbReference>
<dbReference type="AlphaFoldDB" id="A0A2H9ZX24"/>
<dbReference type="OrthoDB" id="755236at2759"/>
<feature type="region of interest" description="Disordered" evidence="1">
    <location>
        <begin position="723"/>
        <end position="818"/>
    </location>
</feature>
<dbReference type="EMBL" id="KZ453045">
    <property type="protein sequence ID" value="PKA47855.1"/>
    <property type="molecule type" value="Genomic_DNA"/>
</dbReference>
<feature type="compositionally biased region" description="Basic residues" evidence="1">
    <location>
        <begin position="787"/>
        <end position="806"/>
    </location>
</feature>
<organism evidence="3 4">
    <name type="scientific">Apostasia shenzhenica</name>
    <dbReference type="NCBI Taxonomy" id="1088818"/>
    <lineage>
        <taxon>Eukaryota</taxon>
        <taxon>Viridiplantae</taxon>
        <taxon>Streptophyta</taxon>
        <taxon>Embryophyta</taxon>
        <taxon>Tracheophyta</taxon>
        <taxon>Spermatophyta</taxon>
        <taxon>Magnoliopsida</taxon>
        <taxon>Liliopsida</taxon>
        <taxon>Asparagales</taxon>
        <taxon>Orchidaceae</taxon>
        <taxon>Apostasioideae</taxon>
        <taxon>Apostasia</taxon>
    </lineage>
</organism>
<gene>
    <name evidence="3" type="ORF">AXF42_Ash019866</name>
</gene>
<keyword evidence="4" id="KW-1185">Reference proteome</keyword>
<feature type="region of interest" description="Disordered" evidence="1">
    <location>
        <begin position="665"/>
        <end position="708"/>
    </location>
</feature>
<dbReference type="Pfam" id="PF07744">
    <property type="entry name" value="SPOC"/>
    <property type="match status" value="1"/>
</dbReference>
<accession>A0A2H9ZX24</accession>
<feature type="domain" description="Spen paralogue and orthologue SPOC C-terminal" evidence="2">
    <location>
        <begin position="251"/>
        <end position="396"/>
    </location>
</feature>